<reference evidence="2 3" key="1">
    <citation type="journal article" date="2010" name="Environ. Microbiol.">
        <title>Annotation and overview of the Pseudomonas savastanoi pv. savastanoi NCPPB 3335 draft genome reveals the virulence gene complement of a tumour-inducing pathogen of woody hosts.</title>
        <authorList>
            <person name="Rodriguez-Palenzuela P."/>
            <person name="Matas I.M."/>
            <person name="Murillo J."/>
            <person name="Lopez-Solanilla E."/>
            <person name="Bardaji L."/>
            <person name="Perez-Martinez I."/>
            <person name="Rodriguez-Moskera M.E."/>
            <person name="Penyalver R."/>
            <person name="Lopez M.M."/>
            <person name="Quesada J.M."/>
            <person name="Biehl B.S."/>
            <person name="Perna N.T."/>
            <person name="Glasner J.D."/>
            <person name="Cabot E.L."/>
            <person name="Neeno-Eckwall E."/>
            <person name="Ramos C."/>
        </authorList>
    </citation>
    <scope>NUCLEOTIDE SEQUENCE [LARGE SCALE GENOMIC DNA]</scope>
    <source>
        <strain evidence="2 3">NCPPB 3335</strain>
    </source>
</reference>
<accession>A0ABC8BA08</accession>
<name>A0ABC8BA08_PSESS</name>
<evidence type="ECO:0000256" key="1">
    <source>
        <dbReference type="SAM" id="Phobius"/>
    </source>
</evidence>
<evidence type="ECO:0000313" key="2">
    <source>
        <dbReference type="EMBL" id="ARD10886.1"/>
    </source>
</evidence>
<sequence length="62" mass="6782">MKLALAQIFAVLISIGLEAAGQCTADLAYTEAGMFALLFGVVLMMPIFGLEIFEWLREKTLT</sequence>
<protein>
    <submittedName>
        <fullName evidence="2">Uncharacterized protein</fullName>
    </submittedName>
</protein>
<feature type="transmembrane region" description="Helical" evidence="1">
    <location>
        <begin position="35"/>
        <end position="56"/>
    </location>
</feature>
<organism evidence="2 3">
    <name type="scientific">Pseudomonas savastanoi pv. savastanoi NCPPB 3335</name>
    <dbReference type="NCBI Taxonomy" id="693985"/>
    <lineage>
        <taxon>Bacteria</taxon>
        <taxon>Pseudomonadati</taxon>
        <taxon>Pseudomonadota</taxon>
        <taxon>Gammaproteobacteria</taxon>
        <taxon>Pseudomonadales</taxon>
        <taxon>Pseudomonadaceae</taxon>
        <taxon>Pseudomonas</taxon>
    </lineage>
</organism>
<dbReference type="RefSeq" id="WP_031598090.1">
    <property type="nucleotide sequence ID" value="NZ_CP008742.1"/>
</dbReference>
<dbReference type="Proteomes" id="UP000005729">
    <property type="component" value="Chromosome"/>
</dbReference>
<dbReference type="KEGG" id="psav:PSA3335_07270"/>
<keyword evidence="1" id="KW-1133">Transmembrane helix</keyword>
<evidence type="ECO:0000313" key="3">
    <source>
        <dbReference type="Proteomes" id="UP000005729"/>
    </source>
</evidence>
<proteinExistence type="predicted"/>
<dbReference type="AlphaFoldDB" id="A0ABC8BA08"/>
<dbReference type="EMBL" id="CP008742">
    <property type="protein sequence ID" value="ARD10886.1"/>
    <property type="molecule type" value="Genomic_DNA"/>
</dbReference>
<keyword evidence="1" id="KW-0812">Transmembrane</keyword>
<gene>
    <name evidence="2" type="ORF">PSA3335_07270</name>
</gene>
<keyword evidence="1" id="KW-0472">Membrane</keyword>